<proteinExistence type="predicted"/>
<protein>
    <recommendedName>
        <fullName evidence="3">DUF3238 domain-containing protein</fullName>
    </recommendedName>
</protein>
<evidence type="ECO:0000313" key="1">
    <source>
        <dbReference type="EMBL" id="SKB05916.1"/>
    </source>
</evidence>
<dbReference type="AlphaFoldDB" id="A0A1T4YW18"/>
<sequence>MEPLFEVQSMKHSLGELSFVWSDTGGYYRVYKNERQLYEGTVAEFTDGELDSRHPFQYTIERVKDEKVEDVIVIQTSALTSRVEDEHPLQRLVITTIAASSQIALSWERIKGVEKYDIYRNGIYLDTVENNRFIDRESSMSEAVTYSVLGTRPLIDSNQQMNVSKSIVSKAFEVVMPPSSENKPTEESYTFSIRVNCRDHLLQPVAKRKKVLEIDRWKFRYTTFLKEDILKNPNLLSPLPYFAGDDRDFDPEGKSYRTRVDMRGEFNIEESSLQFTKAVGPSIGMNYLKSYKRHGHASLEDIEIKRLEGKPSEINFEIVHDVGNPLTVSPPIHYEVKGHLDCEGNIDLVGYHNDAPHHEIYLSLGDGDWWTIRQSESEGLAYLSGVLGDDYWRYMTCN</sequence>
<dbReference type="InterPro" id="IPR021631">
    <property type="entry name" value="DUF3238"/>
</dbReference>
<keyword evidence="2" id="KW-1185">Reference proteome</keyword>
<dbReference type="Proteomes" id="UP000190042">
    <property type="component" value="Unassembled WGS sequence"/>
</dbReference>
<name>A0A1T4YW18_9BACL</name>
<dbReference type="EMBL" id="FUYJ01000010">
    <property type="protein sequence ID" value="SKB05916.1"/>
    <property type="molecule type" value="Genomic_DNA"/>
</dbReference>
<evidence type="ECO:0000313" key="2">
    <source>
        <dbReference type="Proteomes" id="UP000190042"/>
    </source>
</evidence>
<accession>A0A1T4YW18</accession>
<organism evidence="1 2">
    <name type="scientific">Sporosarcina newyorkensis</name>
    <dbReference type="NCBI Taxonomy" id="759851"/>
    <lineage>
        <taxon>Bacteria</taxon>
        <taxon>Bacillati</taxon>
        <taxon>Bacillota</taxon>
        <taxon>Bacilli</taxon>
        <taxon>Bacillales</taxon>
        <taxon>Caryophanaceae</taxon>
        <taxon>Sporosarcina</taxon>
    </lineage>
</organism>
<evidence type="ECO:0008006" key="3">
    <source>
        <dbReference type="Google" id="ProtNLM"/>
    </source>
</evidence>
<gene>
    <name evidence="1" type="ORF">SAMN04244570_0030</name>
</gene>
<dbReference type="Pfam" id="PF11579">
    <property type="entry name" value="DUF3238"/>
    <property type="match status" value="1"/>
</dbReference>
<reference evidence="2" key="1">
    <citation type="submission" date="2017-02" db="EMBL/GenBank/DDBJ databases">
        <authorList>
            <person name="Varghese N."/>
            <person name="Submissions S."/>
        </authorList>
    </citation>
    <scope>NUCLEOTIDE SEQUENCE [LARGE SCALE GENOMIC DNA]</scope>
    <source>
        <strain evidence="2">DSM 23966</strain>
    </source>
</reference>
<dbReference type="RefSeq" id="WP_078818643.1">
    <property type="nucleotide sequence ID" value="NZ_FUYJ01000010.1"/>
</dbReference>